<protein>
    <submittedName>
        <fullName evidence="1">Uncharacterized protein</fullName>
    </submittedName>
</protein>
<dbReference type="InParanoid" id="A0A2T0GRJ3"/>
<evidence type="ECO:0000313" key="1">
    <source>
        <dbReference type="EMBL" id="PRW61732.1"/>
    </source>
</evidence>
<name>A0A2T0GRJ3_ACTMO</name>
<dbReference type="RefSeq" id="WP_106115304.1">
    <property type="nucleotide sequence ID" value="NZ_PVSR01000062.1"/>
</dbReference>
<dbReference type="Proteomes" id="UP000239352">
    <property type="component" value="Unassembled WGS sequence"/>
</dbReference>
<organism evidence="1 2">
    <name type="scientific">Actinopolyspora mortivallis</name>
    <dbReference type="NCBI Taxonomy" id="33906"/>
    <lineage>
        <taxon>Bacteria</taxon>
        <taxon>Bacillati</taxon>
        <taxon>Actinomycetota</taxon>
        <taxon>Actinomycetes</taxon>
        <taxon>Actinopolysporales</taxon>
        <taxon>Actinopolysporaceae</taxon>
        <taxon>Actinopolyspora</taxon>
    </lineage>
</organism>
<dbReference type="EMBL" id="PVSR01000062">
    <property type="protein sequence ID" value="PRW61732.1"/>
    <property type="molecule type" value="Genomic_DNA"/>
</dbReference>
<dbReference type="AlphaFoldDB" id="A0A2T0GRJ3"/>
<accession>A0A2T0GRJ3</accession>
<reference evidence="1 2" key="1">
    <citation type="submission" date="2018-03" db="EMBL/GenBank/DDBJ databases">
        <title>Actinopolyspora mortivallis from Sahara, screening for active biomolecules.</title>
        <authorList>
            <person name="Selama O."/>
            <person name="Wellington E.M.H."/>
            <person name="Hacene H."/>
        </authorList>
    </citation>
    <scope>NUCLEOTIDE SEQUENCE [LARGE SCALE GENOMIC DNA]</scope>
    <source>
        <strain evidence="1 2">M5A</strain>
    </source>
</reference>
<sequence length="98" mass="10979">MRPLFPRAAVFLVLAPTEADHRWAQTPRLHALEHHPEHYTSPWALTLCLLRLRPTEITSLTEHTDPETRSGPEMCAPCCSTIATGGFRGRVIPHAMAE</sequence>
<keyword evidence="2" id="KW-1185">Reference proteome</keyword>
<gene>
    <name evidence="1" type="ORF">CEP50_19125</name>
</gene>
<evidence type="ECO:0000313" key="2">
    <source>
        <dbReference type="Proteomes" id="UP000239352"/>
    </source>
</evidence>
<proteinExistence type="predicted"/>
<comment type="caution">
    <text evidence="1">The sequence shown here is derived from an EMBL/GenBank/DDBJ whole genome shotgun (WGS) entry which is preliminary data.</text>
</comment>